<dbReference type="InterPro" id="IPR000719">
    <property type="entry name" value="Prot_kinase_dom"/>
</dbReference>
<dbReference type="Pfam" id="PF00069">
    <property type="entry name" value="Pkinase"/>
    <property type="match status" value="1"/>
</dbReference>
<name>A0AAW0E547_9AGAR</name>
<feature type="region of interest" description="Disordered" evidence="8">
    <location>
        <begin position="1"/>
        <end position="35"/>
    </location>
</feature>
<dbReference type="InterPro" id="IPR017441">
    <property type="entry name" value="Protein_kinase_ATP_BS"/>
</dbReference>
<evidence type="ECO:0000256" key="1">
    <source>
        <dbReference type="ARBA" id="ARBA00022527"/>
    </source>
</evidence>
<dbReference type="PROSITE" id="PS00107">
    <property type="entry name" value="PROTEIN_KINASE_ATP"/>
    <property type="match status" value="1"/>
</dbReference>
<evidence type="ECO:0000259" key="10">
    <source>
        <dbReference type="PROSITE" id="PS50011"/>
    </source>
</evidence>
<evidence type="ECO:0000313" key="12">
    <source>
        <dbReference type="EMBL" id="KAK7060323.1"/>
    </source>
</evidence>
<keyword evidence="13" id="KW-1185">Reference proteome</keyword>
<keyword evidence="6 7" id="KW-0067">ATP-binding</keyword>
<accession>A0AAW0E547</accession>
<dbReference type="SMART" id="SM00220">
    <property type="entry name" value="S_TKc"/>
    <property type="match status" value="1"/>
</dbReference>
<dbReference type="Gene3D" id="3.30.200.20">
    <property type="entry name" value="Phosphorylase Kinase, domain 1"/>
    <property type="match status" value="1"/>
</dbReference>
<dbReference type="EC" id="2.7.11.1" evidence="12"/>
<dbReference type="PROSITE" id="PS50011">
    <property type="entry name" value="PROTEIN_KINASE_DOM"/>
    <property type="match status" value="1"/>
</dbReference>
<dbReference type="PANTHER" id="PTHR24351">
    <property type="entry name" value="RIBOSOMAL PROTEIN S6 KINASE"/>
    <property type="match status" value="1"/>
</dbReference>
<evidence type="ECO:0000259" key="11">
    <source>
        <dbReference type="PROSITE" id="PS51285"/>
    </source>
</evidence>
<evidence type="ECO:0000256" key="7">
    <source>
        <dbReference type="PROSITE-ProRule" id="PRU10141"/>
    </source>
</evidence>
<dbReference type="InterPro" id="IPR011009">
    <property type="entry name" value="Kinase-like_dom_sf"/>
</dbReference>
<dbReference type="CDD" id="cd11651">
    <property type="entry name" value="YPK1_N_like"/>
    <property type="match status" value="1"/>
</dbReference>
<evidence type="ECO:0000256" key="3">
    <source>
        <dbReference type="ARBA" id="ARBA00022679"/>
    </source>
</evidence>
<dbReference type="InterPro" id="IPR017892">
    <property type="entry name" value="Pkinase_C"/>
</dbReference>
<feature type="compositionally biased region" description="Basic and acidic residues" evidence="8">
    <location>
        <begin position="535"/>
        <end position="569"/>
    </location>
</feature>
<dbReference type="AlphaFoldDB" id="A0AAW0E547"/>
<feature type="compositionally biased region" description="Low complexity" evidence="8">
    <location>
        <begin position="109"/>
        <end position="119"/>
    </location>
</feature>
<feature type="compositionally biased region" description="Basic and acidic residues" evidence="8">
    <location>
        <begin position="636"/>
        <end position="653"/>
    </location>
</feature>
<dbReference type="Gene3D" id="1.10.510.10">
    <property type="entry name" value="Transferase(Phosphotransferase) domain 1"/>
    <property type="match status" value="1"/>
</dbReference>
<dbReference type="GO" id="GO:0004674">
    <property type="term" value="F:protein serine/threonine kinase activity"/>
    <property type="evidence" value="ECO:0007669"/>
    <property type="project" value="UniProtKB-KW"/>
</dbReference>
<dbReference type="PROSITE" id="PS00108">
    <property type="entry name" value="PROTEIN_KINASE_ST"/>
    <property type="match status" value="1"/>
</dbReference>
<dbReference type="GO" id="GO:0005524">
    <property type="term" value="F:ATP binding"/>
    <property type="evidence" value="ECO:0007669"/>
    <property type="project" value="UniProtKB-UniRule"/>
</dbReference>
<dbReference type="Pfam" id="PF00433">
    <property type="entry name" value="Pkinase_C"/>
    <property type="match status" value="1"/>
</dbReference>
<keyword evidence="4 7" id="KW-0547">Nucleotide-binding</keyword>
<evidence type="ECO:0000256" key="8">
    <source>
        <dbReference type="SAM" id="MobiDB-lite"/>
    </source>
</evidence>
<dbReference type="SUPFAM" id="SSF56112">
    <property type="entry name" value="Protein kinase-like (PK-like)"/>
    <property type="match status" value="1"/>
</dbReference>
<evidence type="ECO:0000313" key="13">
    <source>
        <dbReference type="Proteomes" id="UP001383192"/>
    </source>
</evidence>
<dbReference type="PROSITE" id="PS51285">
    <property type="entry name" value="AGC_KINASE_CTER"/>
    <property type="match status" value="1"/>
</dbReference>
<dbReference type="Proteomes" id="UP001383192">
    <property type="component" value="Unassembled WGS sequence"/>
</dbReference>
<dbReference type="SMART" id="SM00133">
    <property type="entry name" value="S_TK_X"/>
    <property type="match status" value="1"/>
</dbReference>
<keyword evidence="5 12" id="KW-0418">Kinase</keyword>
<evidence type="ECO:0000256" key="6">
    <source>
        <dbReference type="ARBA" id="ARBA00022840"/>
    </source>
</evidence>
<feature type="domain" description="Protein kinase" evidence="10">
    <location>
        <begin position="218"/>
        <end position="477"/>
    </location>
</feature>
<protein>
    <submittedName>
        <fullName evidence="12">Serine/threonine-protein kinase</fullName>
        <ecNumber evidence="12">2.7.11.1</ecNumber>
    </submittedName>
</protein>
<gene>
    <name evidence="12" type="primary">SCH9</name>
    <name evidence="12" type="ORF">VNI00_001088</name>
</gene>
<feature type="compositionally biased region" description="Acidic residues" evidence="8">
    <location>
        <begin position="521"/>
        <end position="534"/>
    </location>
</feature>
<keyword evidence="3 12" id="KW-0808">Transferase</keyword>
<organism evidence="12 13">
    <name type="scientific">Paramarasmius palmivorus</name>
    <dbReference type="NCBI Taxonomy" id="297713"/>
    <lineage>
        <taxon>Eukaryota</taxon>
        <taxon>Fungi</taxon>
        <taxon>Dikarya</taxon>
        <taxon>Basidiomycota</taxon>
        <taxon>Agaricomycotina</taxon>
        <taxon>Agaricomycetes</taxon>
        <taxon>Agaricomycetidae</taxon>
        <taxon>Agaricales</taxon>
        <taxon>Marasmiineae</taxon>
        <taxon>Marasmiaceae</taxon>
        <taxon>Paramarasmius</taxon>
    </lineage>
</organism>
<dbReference type="InterPro" id="IPR000961">
    <property type="entry name" value="AGC-kinase_C"/>
</dbReference>
<proteinExistence type="predicted"/>
<dbReference type="InterPro" id="IPR000008">
    <property type="entry name" value="C2_dom"/>
</dbReference>
<feature type="domain" description="AGC-kinase C-terminal" evidence="11">
    <location>
        <begin position="478"/>
        <end position="612"/>
    </location>
</feature>
<dbReference type="Pfam" id="PF00168">
    <property type="entry name" value="C2"/>
    <property type="match status" value="2"/>
</dbReference>
<reference evidence="12 13" key="1">
    <citation type="submission" date="2024-01" db="EMBL/GenBank/DDBJ databases">
        <title>A draft genome for a cacao thread blight-causing isolate of Paramarasmius palmivorus.</title>
        <authorList>
            <person name="Baruah I.K."/>
            <person name="Bukari Y."/>
            <person name="Amoako-Attah I."/>
            <person name="Meinhardt L.W."/>
            <person name="Bailey B.A."/>
            <person name="Cohen S.P."/>
        </authorList>
    </citation>
    <scope>NUCLEOTIDE SEQUENCE [LARGE SCALE GENOMIC DNA]</scope>
    <source>
        <strain evidence="12 13">GH-12</strain>
    </source>
</reference>
<evidence type="ECO:0000259" key="9">
    <source>
        <dbReference type="PROSITE" id="PS50004"/>
    </source>
</evidence>
<evidence type="ECO:0000256" key="2">
    <source>
        <dbReference type="ARBA" id="ARBA00022553"/>
    </source>
</evidence>
<feature type="domain" description="C2" evidence="9">
    <location>
        <begin position="17"/>
        <end position="184"/>
    </location>
</feature>
<dbReference type="SMART" id="SM00239">
    <property type="entry name" value="C2"/>
    <property type="match status" value="1"/>
</dbReference>
<dbReference type="InterPro" id="IPR035892">
    <property type="entry name" value="C2_domain_sf"/>
</dbReference>
<feature type="binding site" evidence="7">
    <location>
        <position position="257"/>
    </location>
    <ligand>
        <name>ATP</name>
        <dbReference type="ChEBI" id="CHEBI:30616"/>
    </ligand>
</feature>
<keyword evidence="1" id="KW-0723">Serine/threonine-protein kinase</keyword>
<dbReference type="FunFam" id="1.10.510.10:FF:000008">
    <property type="entry name" value="Non-specific serine/threonine protein kinase"/>
    <property type="match status" value="1"/>
</dbReference>
<dbReference type="EMBL" id="JAYKXP010000003">
    <property type="protein sequence ID" value="KAK7060323.1"/>
    <property type="molecule type" value="Genomic_DNA"/>
</dbReference>
<evidence type="ECO:0000256" key="4">
    <source>
        <dbReference type="ARBA" id="ARBA00022741"/>
    </source>
</evidence>
<dbReference type="InterPro" id="IPR008271">
    <property type="entry name" value="Ser/Thr_kinase_AS"/>
</dbReference>
<dbReference type="PROSITE" id="PS50004">
    <property type="entry name" value="C2"/>
    <property type="match status" value="1"/>
</dbReference>
<dbReference type="Gene3D" id="2.60.40.150">
    <property type="entry name" value="C2 domain"/>
    <property type="match status" value="1"/>
</dbReference>
<comment type="caution">
    <text evidence="12">The sequence shown here is derived from an EMBL/GenBank/DDBJ whole genome shotgun (WGS) entry which is preliminary data.</text>
</comment>
<feature type="region of interest" description="Disordered" evidence="8">
    <location>
        <begin position="97"/>
        <end position="123"/>
    </location>
</feature>
<feature type="compositionally biased region" description="Low complexity" evidence="8">
    <location>
        <begin position="9"/>
        <end position="25"/>
    </location>
</feature>
<dbReference type="FunFam" id="3.30.200.20:FF:000116">
    <property type="entry name" value="Non-specific serine/threonine protein kinase"/>
    <property type="match status" value="1"/>
</dbReference>
<evidence type="ECO:0000256" key="5">
    <source>
        <dbReference type="ARBA" id="ARBA00022777"/>
    </source>
</evidence>
<sequence length="672" mass="75436">MSLPPPPKSAKSSPSNKSSPSQASSTEDPGTPLPKGQIHVKLIQARGLNVRSHTARPYVVVQFEQNEFISRDPTDETDREVKGTSIAINALGAIANASRRGSKETSPASSVGSNGSNKSNGGGLFGRLSAHNPVWKHEVSFDVTSPSSLITFNVYDRSVPDTGFLGMLQIKPVLIHDHTVDQWYKLRPYESEQIGGEMRVQITYEQFKTKRALTPRDFEFLKLIGRGTFGKVFQVRKKDTKRIYAMKVLSKKEIVAKKEVAHTIGERKILQRSLESPFLVGLKFSFQTERELYLVTDFKSGGELFWHLQRETRFDEERARFYVAELVLALEHLHKYDIVYRDLKPENILLDATGHVALCDFGLSKADLRADELTTTFCGTTEYLAPEILLDEQGYSKIVDFWSLGVLLFEMCCGWSPFYHEDTQQMYRNICFGKIRFPKGVICEDGKQFVKGLLNRNPKHRLGASRDAAELKEHPFFKSIDWHALSLKQVTPPFKPSVESDESTANFDPEFTGADISDMSGGDDDGWDDEDPSEDWDKEKDGKDKKEKDKDKGQLSRTTSEKKREDKGVAIKGANGKSRKKKEPAGTPLTNSVQENFRGFTYSGESVSNHADAFAQHRQRDEELGGDGEGDGATSGEEKVNTDDEYADFEKPAGRYAHSKRKGFGFTEMDGF</sequence>
<feature type="region of interest" description="Disordered" evidence="8">
    <location>
        <begin position="493"/>
        <end position="672"/>
    </location>
</feature>
<keyword evidence="2" id="KW-0597">Phosphoprotein</keyword>
<dbReference type="SUPFAM" id="SSF49562">
    <property type="entry name" value="C2 domain (Calcium/lipid-binding domain, CaLB)"/>
    <property type="match status" value="1"/>
</dbReference>